<feature type="region of interest" description="Disordered" evidence="10">
    <location>
        <begin position="93"/>
        <end position="124"/>
    </location>
</feature>
<accession>A0A0E0F2S2</accession>
<feature type="region of interest" description="Disordered" evidence="10">
    <location>
        <begin position="201"/>
        <end position="246"/>
    </location>
</feature>
<dbReference type="InterPro" id="IPR006563">
    <property type="entry name" value="POX_dom"/>
</dbReference>
<keyword evidence="5 8" id="KW-0371">Homeobox</keyword>
<dbReference type="GO" id="GO:0005634">
    <property type="term" value="C:nucleus"/>
    <property type="evidence" value="ECO:0007669"/>
    <property type="project" value="UniProtKB-SubCell"/>
</dbReference>
<feature type="DNA-binding region" description="Homeobox" evidence="8">
    <location>
        <begin position="364"/>
        <end position="426"/>
    </location>
</feature>
<organism evidence="12">
    <name type="scientific">Oryza meridionalis</name>
    <dbReference type="NCBI Taxonomy" id="40149"/>
    <lineage>
        <taxon>Eukaryota</taxon>
        <taxon>Viridiplantae</taxon>
        <taxon>Streptophyta</taxon>
        <taxon>Embryophyta</taxon>
        <taxon>Tracheophyta</taxon>
        <taxon>Spermatophyta</taxon>
        <taxon>Magnoliopsida</taxon>
        <taxon>Liliopsida</taxon>
        <taxon>Poales</taxon>
        <taxon>Poaceae</taxon>
        <taxon>BOP clade</taxon>
        <taxon>Oryzoideae</taxon>
        <taxon>Oryzeae</taxon>
        <taxon>Oryzinae</taxon>
        <taxon>Oryza</taxon>
    </lineage>
</organism>
<evidence type="ECO:0000259" key="11">
    <source>
        <dbReference type="PROSITE" id="PS50071"/>
    </source>
</evidence>
<reference evidence="12" key="1">
    <citation type="submission" date="2015-04" db="UniProtKB">
        <authorList>
            <consortium name="EnsemblPlants"/>
        </authorList>
    </citation>
    <scope>IDENTIFICATION</scope>
</reference>
<dbReference type="PROSITE" id="PS50071">
    <property type="entry name" value="HOMEOBOX_2"/>
    <property type="match status" value="1"/>
</dbReference>
<proteinExistence type="inferred from homology"/>
<reference evidence="12" key="2">
    <citation type="submission" date="2018-05" db="EMBL/GenBank/DDBJ databases">
        <title>OmerRS3 (Oryza meridionalis Reference Sequence Version 3).</title>
        <authorList>
            <person name="Zhang J."/>
            <person name="Kudrna D."/>
            <person name="Lee S."/>
            <person name="Talag J."/>
            <person name="Welchert J."/>
            <person name="Wing R.A."/>
        </authorList>
    </citation>
    <scope>NUCLEOTIDE SEQUENCE [LARGE SCALE GENOMIC DNA]</scope>
    <source>
        <strain evidence="12">cv. OR44</strain>
    </source>
</reference>
<dbReference type="InterPro" id="IPR001356">
    <property type="entry name" value="HD"/>
</dbReference>
<evidence type="ECO:0000256" key="7">
    <source>
        <dbReference type="ARBA" id="ARBA00023242"/>
    </source>
</evidence>
<evidence type="ECO:0000256" key="6">
    <source>
        <dbReference type="ARBA" id="ARBA00023163"/>
    </source>
</evidence>
<dbReference type="HOGENOM" id="CLU_011058_4_0_1"/>
<dbReference type="SMART" id="SM00574">
    <property type="entry name" value="POX"/>
    <property type="match status" value="1"/>
</dbReference>
<dbReference type="GO" id="GO:0006355">
    <property type="term" value="P:regulation of DNA-templated transcription"/>
    <property type="evidence" value="ECO:0007669"/>
    <property type="project" value="InterPro"/>
</dbReference>
<dbReference type="PANTHER" id="PTHR11850">
    <property type="entry name" value="HOMEOBOX PROTEIN TRANSCRIPTION FACTORS"/>
    <property type="match status" value="1"/>
</dbReference>
<dbReference type="InterPro" id="IPR008422">
    <property type="entry name" value="KN_HD"/>
</dbReference>
<keyword evidence="9" id="KW-0175">Coiled coil</keyword>
<feature type="compositionally biased region" description="Gly residues" evidence="10">
    <location>
        <begin position="219"/>
        <end position="232"/>
    </location>
</feature>
<evidence type="ECO:0000256" key="9">
    <source>
        <dbReference type="SAM" id="Coils"/>
    </source>
</evidence>
<keyword evidence="13" id="KW-1185">Reference proteome</keyword>
<evidence type="ECO:0000256" key="1">
    <source>
        <dbReference type="ARBA" id="ARBA00004123"/>
    </source>
</evidence>
<feature type="coiled-coil region" evidence="9">
    <location>
        <begin position="246"/>
        <end position="273"/>
    </location>
</feature>
<dbReference type="Gene3D" id="1.10.10.60">
    <property type="entry name" value="Homeodomain-like"/>
    <property type="match status" value="1"/>
</dbReference>
<feature type="compositionally biased region" description="Gly residues" evidence="10">
    <location>
        <begin position="440"/>
        <end position="465"/>
    </location>
</feature>
<dbReference type="eggNOG" id="KOG0773">
    <property type="taxonomic scope" value="Eukaryota"/>
</dbReference>
<keyword evidence="3" id="KW-0805">Transcription regulation</keyword>
<sequence length="686" mass="70193">MAAYYHGGAGTDIQSGTDGLQTLYLMNPSYAGYGDAAAAAAPGAAAANMMLLNSAVTSMTPVSFGHQPSPSSSSAAQHFVGIPLQPPASGYNLWTPAAATGAGDMSPPTPQHQHQQAHGGGGAAGVSAVLSLSSREAAPPVTVAALVAAGDEGKYLQAVQGAASQGQMVMSSKYLKAAQELLDEVVSVSKGVDDAKAAAAAAAAKSPASVKKKEDSEGVSGGGTEDGSGAKSGGAPPPPEMSTAERQELQMKKGKLINMLDEVEQRYRQYHQQMQVVVASFEAVAGGGSARTYTALALRTISRQFRCLRDAIAGQVRAASRALGEGDADGGCGGRTVGSRLRYIDHQLRQQRALQQLGMMQSSAWRPQRGLPERSVSILRAWLFEHFLHPYPKDSDKIMLAKQTGLTRSQVSNWFINARVRLWKPMVEEMYLEETKDQDGGGGAGAGDEGSRPGGSKGGAGGVNGGVVDSAAKMDSKAAHMESGGGGGVHPSLLELAGDHQAQAGFYDDDDEEDGGAAAALQQKLKKARTEEQQQVAFHVSDVATLHAHAAAAAAAAARHDEVSHRELLMKFMESGSAAARDEHHGGGGGGGSGVGYSLFAPAPYGQFATEQFAFAGHGGGGGGGGVSLTLGLPHGAEQTASFLMTSSNGSDGAGHVAGGGGGGGYDMNMQGTKSFAAQLMRDFVA</sequence>
<evidence type="ECO:0000256" key="8">
    <source>
        <dbReference type="PROSITE-ProRule" id="PRU00108"/>
    </source>
</evidence>
<dbReference type="AlphaFoldDB" id="A0A0E0F2S2"/>
<dbReference type="InterPro" id="IPR050224">
    <property type="entry name" value="TALE_homeobox"/>
</dbReference>
<comment type="similarity">
    <text evidence="2">Belongs to the TALE/BELL homeobox family.</text>
</comment>
<dbReference type="Pfam" id="PF05920">
    <property type="entry name" value="Homeobox_KN"/>
    <property type="match status" value="1"/>
</dbReference>
<dbReference type="GO" id="GO:0003677">
    <property type="term" value="F:DNA binding"/>
    <property type="evidence" value="ECO:0007669"/>
    <property type="project" value="UniProtKB-UniRule"/>
</dbReference>
<evidence type="ECO:0000313" key="12">
    <source>
        <dbReference type="EnsemblPlants" id="OMERI11G03470.1"/>
    </source>
</evidence>
<evidence type="ECO:0000313" key="13">
    <source>
        <dbReference type="Proteomes" id="UP000008021"/>
    </source>
</evidence>
<dbReference type="STRING" id="40149.A0A0E0F2S2"/>
<comment type="subcellular location">
    <subcellularLocation>
        <location evidence="1 8">Nucleus</location>
    </subcellularLocation>
</comment>
<dbReference type="SUPFAM" id="SSF46689">
    <property type="entry name" value="Homeodomain-like"/>
    <property type="match status" value="1"/>
</dbReference>
<dbReference type="InterPro" id="IPR009057">
    <property type="entry name" value="Homeodomain-like_sf"/>
</dbReference>
<dbReference type="Gramene" id="OMERI11G03470.1">
    <property type="protein sequence ID" value="OMERI11G03470.1"/>
    <property type="gene ID" value="OMERI11G03470"/>
</dbReference>
<feature type="region of interest" description="Disordered" evidence="10">
    <location>
        <begin position="435"/>
        <end position="468"/>
    </location>
</feature>
<dbReference type="CDD" id="cd00086">
    <property type="entry name" value="homeodomain"/>
    <property type="match status" value="1"/>
</dbReference>
<evidence type="ECO:0000256" key="2">
    <source>
        <dbReference type="ARBA" id="ARBA00006454"/>
    </source>
</evidence>
<feature type="domain" description="Homeobox" evidence="11">
    <location>
        <begin position="362"/>
        <end position="425"/>
    </location>
</feature>
<keyword evidence="6" id="KW-0804">Transcription</keyword>
<keyword evidence="4 8" id="KW-0238">DNA-binding</keyword>
<evidence type="ECO:0000256" key="10">
    <source>
        <dbReference type="SAM" id="MobiDB-lite"/>
    </source>
</evidence>
<evidence type="ECO:0000256" key="4">
    <source>
        <dbReference type="ARBA" id="ARBA00023125"/>
    </source>
</evidence>
<evidence type="ECO:0000256" key="3">
    <source>
        <dbReference type="ARBA" id="ARBA00023015"/>
    </source>
</evidence>
<dbReference type="SMART" id="SM00389">
    <property type="entry name" value="HOX"/>
    <property type="match status" value="1"/>
</dbReference>
<dbReference type="FunFam" id="1.10.10.60:FF:000117">
    <property type="entry name" value="BEL1-like homeodomain protein 9"/>
    <property type="match status" value="1"/>
</dbReference>
<keyword evidence="7 8" id="KW-0539">Nucleus</keyword>
<dbReference type="Pfam" id="PF07526">
    <property type="entry name" value="POX"/>
    <property type="match status" value="1"/>
</dbReference>
<evidence type="ECO:0000256" key="5">
    <source>
        <dbReference type="ARBA" id="ARBA00023155"/>
    </source>
</evidence>
<dbReference type="Proteomes" id="UP000008021">
    <property type="component" value="Chromosome 11"/>
</dbReference>
<dbReference type="EnsemblPlants" id="OMERI11G03470.1">
    <property type="protein sequence ID" value="OMERI11G03470.1"/>
    <property type="gene ID" value="OMERI11G03470"/>
</dbReference>
<name>A0A0E0F2S2_9ORYZ</name>
<protein>
    <recommendedName>
        <fullName evidence="11">Homeobox domain-containing protein</fullName>
    </recommendedName>
</protein>